<sequence length="326" mass="36322">MVMREGERGMKKVTVRMVGAAAGVSHATVSRVLNNDPRVHPSTRLAVIRAAQQLGYRLESGGGRKTIALILPNAVAGGYMGHMLMQIRAEISSRGYHTELVSPSDIDILNDRVISGGISLAIDNDQEAWEELKTLPLVKVNQTGNHLNRIYCVRSDGIQAMDLAVEYLAARGHRRIAYLSDVAEERDRRLCSRRYDGFIAAMRRLGWSDPHRFMHFFAWHELPDFVALKKQGITAFVCAGEMTGVFVARGIHLQKLRIPEDFSLLGMEYVRISQALLPAQTTLVQNYSELAFHALELLEQLIRGETPAGDITVPYSLIERESVGSL</sequence>
<dbReference type="Pfam" id="PF00356">
    <property type="entry name" value="LacI"/>
    <property type="match status" value="1"/>
</dbReference>
<keyword evidence="1" id="KW-0805">Transcription regulation</keyword>
<dbReference type="SUPFAM" id="SSF47413">
    <property type="entry name" value="lambda repressor-like DNA-binding domains"/>
    <property type="match status" value="1"/>
</dbReference>
<dbReference type="InterPro" id="IPR046335">
    <property type="entry name" value="LacI/GalR-like_sensor"/>
</dbReference>
<keyword evidence="2" id="KW-0238">DNA-binding</keyword>
<dbReference type="SMART" id="SM00354">
    <property type="entry name" value="HTH_LACI"/>
    <property type="match status" value="1"/>
</dbReference>
<dbReference type="PANTHER" id="PTHR30146">
    <property type="entry name" value="LACI-RELATED TRANSCRIPTIONAL REPRESSOR"/>
    <property type="match status" value="1"/>
</dbReference>
<dbReference type="InterPro" id="IPR028082">
    <property type="entry name" value="Peripla_BP_I"/>
</dbReference>
<evidence type="ECO:0000259" key="4">
    <source>
        <dbReference type="PROSITE" id="PS50932"/>
    </source>
</evidence>
<dbReference type="AlphaFoldDB" id="A0A844G1J5"/>
<organism evidence="5 6">
    <name type="scientific">Victivallis lenta</name>
    <dbReference type="NCBI Taxonomy" id="2606640"/>
    <lineage>
        <taxon>Bacteria</taxon>
        <taxon>Pseudomonadati</taxon>
        <taxon>Lentisphaerota</taxon>
        <taxon>Lentisphaeria</taxon>
        <taxon>Victivallales</taxon>
        <taxon>Victivallaceae</taxon>
        <taxon>Victivallis</taxon>
    </lineage>
</organism>
<dbReference type="EMBL" id="VUNS01000004">
    <property type="protein sequence ID" value="MST96531.1"/>
    <property type="molecule type" value="Genomic_DNA"/>
</dbReference>
<keyword evidence="6" id="KW-1185">Reference proteome</keyword>
<dbReference type="CDD" id="cd01392">
    <property type="entry name" value="HTH_LacI"/>
    <property type="match status" value="1"/>
</dbReference>
<dbReference type="Gene3D" id="3.40.50.2300">
    <property type="match status" value="2"/>
</dbReference>
<dbReference type="PANTHER" id="PTHR30146:SF109">
    <property type="entry name" value="HTH-TYPE TRANSCRIPTIONAL REGULATOR GALS"/>
    <property type="match status" value="1"/>
</dbReference>
<dbReference type="Gene3D" id="1.10.260.40">
    <property type="entry name" value="lambda repressor-like DNA-binding domains"/>
    <property type="match status" value="1"/>
</dbReference>
<evidence type="ECO:0000256" key="3">
    <source>
        <dbReference type="ARBA" id="ARBA00023163"/>
    </source>
</evidence>
<evidence type="ECO:0000256" key="2">
    <source>
        <dbReference type="ARBA" id="ARBA00023125"/>
    </source>
</evidence>
<evidence type="ECO:0000256" key="1">
    <source>
        <dbReference type="ARBA" id="ARBA00023015"/>
    </source>
</evidence>
<evidence type="ECO:0000313" key="5">
    <source>
        <dbReference type="EMBL" id="MST96531.1"/>
    </source>
</evidence>
<dbReference type="InterPro" id="IPR000843">
    <property type="entry name" value="HTH_LacI"/>
</dbReference>
<reference evidence="5 6" key="1">
    <citation type="submission" date="2019-08" db="EMBL/GenBank/DDBJ databases">
        <title>In-depth cultivation of the pig gut microbiome towards novel bacterial diversity and tailored functional studies.</title>
        <authorList>
            <person name="Wylensek D."/>
            <person name="Hitch T.C.A."/>
            <person name="Clavel T."/>
        </authorList>
    </citation>
    <scope>NUCLEOTIDE SEQUENCE [LARGE SCALE GENOMIC DNA]</scope>
    <source>
        <strain evidence="5 6">BBE-744-WT-12</strain>
    </source>
</reference>
<name>A0A844G1J5_9BACT</name>
<keyword evidence="3" id="KW-0804">Transcription</keyword>
<feature type="domain" description="HTH lacI-type" evidence="4">
    <location>
        <begin position="13"/>
        <end position="81"/>
    </location>
</feature>
<dbReference type="Pfam" id="PF13377">
    <property type="entry name" value="Peripla_BP_3"/>
    <property type="match status" value="1"/>
</dbReference>
<evidence type="ECO:0000313" key="6">
    <source>
        <dbReference type="Proteomes" id="UP000435649"/>
    </source>
</evidence>
<dbReference type="PROSITE" id="PS50932">
    <property type="entry name" value="HTH_LACI_2"/>
    <property type="match status" value="1"/>
</dbReference>
<dbReference type="SUPFAM" id="SSF53822">
    <property type="entry name" value="Periplasmic binding protein-like I"/>
    <property type="match status" value="1"/>
</dbReference>
<comment type="caution">
    <text evidence="5">The sequence shown here is derived from an EMBL/GenBank/DDBJ whole genome shotgun (WGS) entry which is preliminary data.</text>
</comment>
<dbReference type="Proteomes" id="UP000435649">
    <property type="component" value="Unassembled WGS sequence"/>
</dbReference>
<dbReference type="GO" id="GO:0000976">
    <property type="term" value="F:transcription cis-regulatory region binding"/>
    <property type="evidence" value="ECO:0007669"/>
    <property type="project" value="TreeGrafter"/>
</dbReference>
<gene>
    <name evidence="5" type="ORF">FYJ85_05660</name>
</gene>
<accession>A0A844G1J5</accession>
<dbReference type="CDD" id="cd06267">
    <property type="entry name" value="PBP1_LacI_sugar_binding-like"/>
    <property type="match status" value="1"/>
</dbReference>
<protein>
    <submittedName>
        <fullName evidence="5">LacI family transcriptional regulator</fullName>
    </submittedName>
</protein>
<proteinExistence type="predicted"/>
<dbReference type="InterPro" id="IPR010982">
    <property type="entry name" value="Lambda_DNA-bd_dom_sf"/>
</dbReference>
<dbReference type="GO" id="GO:0003700">
    <property type="term" value="F:DNA-binding transcription factor activity"/>
    <property type="evidence" value="ECO:0007669"/>
    <property type="project" value="TreeGrafter"/>
</dbReference>